<protein>
    <submittedName>
        <fullName evidence="8 9">2-carboxy-1,4-naphthoquinone phytyltransferase, chloroplastic-like</fullName>
    </submittedName>
</protein>
<dbReference type="InterPro" id="IPR011937">
    <property type="entry name" value="DHNA_phytyltransferase_MenA"/>
</dbReference>
<keyword evidence="2" id="KW-0808">Transferase</keyword>
<gene>
    <name evidence="8 9" type="primary">LOC115729289</name>
</gene>
<evidence type="ECO:0000313" key="7">
    <source>
        <dbReference type="Proteomes" id="UP000827889"/>
    </source>
</evidence>
<name>A0A8B8N0M5_9MYRT</name>
<evidence type="ECO:0000256" key="4">
    <source>
        <dbReference type="ARBA" id="ARBA00022989"/>
    </source>
</evidence>
<keyword evidence="5 6" id="KW-0472">Membrane</keyword>
<dbReference type="RefSeq" id="XP_048134866.1">
    <property type="nucleotide sequence ID" value="XM_048278909.1"/>
</dbReference>
<dbReference type="CDD" id="cd13962">
    <property type="entry name" value="PT_UbiA_UBIAD1"/>
    <property type="match status" value="1"/>
</dbReference>
<keyword evidence="7" id="KW-1185">Reference proteome</keyword>
<dbReference type="PANTHER" id="PTHR13929:SF0">
    <property type="entry name" value="UBIA PRENYLTRANSFERASE DOMAIN-CONTAINING PROTEIN 1"/>
    <property type="match status" value="1"/>
</dbReference>
<evidence type="ECO:0000256" key="5">
    <source>
        <dbReference type="ARBA" id="ARBA00023136"/>
    </source>
</evidence>
<dbReference type="GO" id="GO:0042372">
    <property type="term" value="P:phylloquinone biosynthetic process"/>
    <property type="evidence" value="ECO:0007669"/>
    <property type="project" value="InterPro"/>
</dbReference>
<feature type="transmembrane region" description="Helical" evidence="6">
    <location>
        <begin position="194"/>
        <end position="212"/>
    </location>
</feature>
<dbReference type="GeneID" id="115729289"/>
<reference evidence="8 9" key="1">
    <citation type="submission" date="2025-05" db="UniProtKB">
        <authorList>
            <consortium name="RefSeq"/>
        </authorList>
    </citation>
    <scope>IDENTIFICATION</scope>
    <source>
        <tissue evidence="8 9">Leaf</tissue>
    </source>
</reference>
<dbReference type="NCBIfam" id="TIGR02235">
    <property type="entry name" value="menA_cyano-plnt"/>
    <property type="match status" value="1"/>
</dbReference>
<proteinExistence type="inferred from homology"/>
<dbReference type="KEGG" id="rarg:115729289"/>
<dbReference type="PANTHER" id="PTHR13929">
    <property type="entry name" value="1,4-DIHYDROXY-2-NAPHTHOATE OCTAPRENYLTRANSFERASE"/>
    <property type="match status" value="1"/>
</dbReference>
<evidence type="ECO:0000256" key="2">
    <source>
        <dbReference type="ARBA" id="ARBA00022679"/>
    </source>
</evidence>
<evidence type="ECO:0000256" key="3">
    <source>
        <dbReference type="ARBA" id="ARBA00022692"/>
    </source>
</evidence>
<evidence type="ECO:0000313" key="9">
    <source>
        <dbReference type="RefSeq" id="XP_048134866.1"/>
    </source>
</evidence>
<sequence length="398" mass="44055">MLMAASFCYVNLGSGLCKLHDFLSNQNRKIRFHACAQNLSSHCNQHNYLKRLDTKNVEVKRRFKLHQASFVKNAHSSELAKEDDVSMATLIWRAIKLPIYSVALVPLTIGSASSYLQSSTFPATRYLVLLVSSFFVITWLNLSNDVYDFDTGADKNKRESVVNLIGSRTGTLAAAYLFLALGLMGLTWVSLEAGHLRAMLLLACAIMCGYIYQCPPFRLSYHGLGEPLCFAAFGPFATTAFYWLMGNNRGVSYLPLTGTVLCASLLVGFTTSLILFCSHFHQVEEDTKVGKISPLVRLGTEKGSSVVKVAVTALYALLLAFGLSRDLPFTCIISCLLTLPMGNRVVSFVEENHEDKRSIFMAKYYCVRLHALFGASLAAGLVIAKFVCKRYVPRLILS</sequence>
<dbReference type="Pfam" id="PF01040">
    <property type="entry name" value="UbiA"/>
    <property type="match status" value="1"/>
</dbReference>
<dbReference type="RefSeq" id="XP_030515659.2">
    <property type="nucleotide sequence ID" value="XM_030659799.2"/>
</dbReference>
<dbReference type="Proteomes" id="UP000827889">
    <property type="component" value="Chromosome 5"/>
</dbReference>
<evidence type="ECO:0000313" key="8">
    <source>
        <dbReference type="RefSeq" id="XP_030515659.2"/>
    </source>
</evidence>
<feature type="transmembrane region" description="Helical" evidence="6">
    <location>
        <begin position="224"/>
        <end position="244"/>
    </location>
</feature>
<keyword evidence="3 6" id="KW-0812">Transmembrane</keyword>
<dbReference type="HAMAP" id="MF_01938">
    <property type="entry name" value="MenA_2"/>
    <property type="match status" value="1"/>
</dbReference>
<dbReference type="GO" id="GO:0004659">
    <property type="term" value="F:prenyltransferase activity"/>
    <property type="evidence" value="ECO:0007669"/>
    <property type="project" value="InterPro"/>
</dbReference>
<feature type="transmembrane region" description="Helical" evidence="6">
    <location>
        <begin position="97"/>
        <end position="117"/>
    </location>
</feature>
<accession>A0A8B8N0M5</accession>
<dbReference type="InterPro" id="IPR000537">
    <property type="entry name" value="UbiA_prenyltransferase"/>
</dbReference>
<comment type="subcellular location">
    <subcellularLocation>
        <location evidence="1">Membrane</location>
        <topology evidence="1">Multi-pass membrane protein</topology>
    </subcellularLocation>
</comment>
<feature type="transmembrane region" description="Helical" evidence="6">
    <location>
        <begin position="367"/>
        <end position="387"/>
    </location>
</feature>
<feature type="transmembrane region" description="Helical" evidence="6">
    <location>
        <begin position="162"/>
        <end position="188"/>
    </location>
</feature>
<keyword evidence="4 6" id="KW-1133">Transmembrane helix</keyword>
<feature type="transmembrane region" description="Helical" evidence="6">
    <location>
        <begin position="123"/>
        <end position="142"/>
    </location>
</feature>
<organism evidence="7 8">
    <name type="scientific">Rhodamnia argentea</name>
    <dbReference type="NCBI Taxonomy" id="178133"/>
    <lineage>
        <taxon>Eukaryota</taxon>
        <taxon>Viridiplantae</taxon>
        <taxon>Streptophyta</taxon>
        <taxon>Embryophyta</taxon>
        <taxon>Tracheophyta</taxon>
        <taxon>Spermatophyta</taxon>
        <taxon>Magnoliopsida</taxon>
        <taxon>eudicotyledons</taxon>
        <taxon>Gunneridae</taxon>
        <taxon>Pentapetalae</taxon>
        <taxon>rosids</taxon>
        <taxon>malvids</taxon>
        <taxon>Myrtales</taxon>
        <taxon>Myrtaceae</taxon>
        <taxon>Myrtoideae</taxon>
        <taxon>Myrteae</taxon>
        <taxon>Australasian group</taxon>
        <taxon>Rhodamnia</taxon>
    </lineage>
</organism>
<evidence type="ECO:0000256" key="1">
    <source>
        <dbReference type="ARBA" id="ARBA00004141"/>
    </source>
</evidence>
<dbReference type="InterPro" id="IPR026046">
    <property type="entry name" value="UBIAD1"/>
</dbReference>
<feature type="transmembrane region" description="Helical" evidence="6">
    <location>
        <begin position="256"/>
        <end position="278"/>
    </location>
</feature>
<dbReference type="GO" id="GO:0016020">
    <property type="term" value="C:membrane"/>
    <property type="evidence" value="ECO:0007669"/>
    <property type="project" value="UniProtKB-SubCell"/>
</dbReference>
<dbReference type="AlphaFoldDB" id="A0A8B8N0M5"/>
<evidence type="ECO:0000256" key="6">
    <source>
        <dbReference type="SAM" id="Phobius"/>
    </source>
</evidence>